<dbReference type="Pfam" id="PF00293">
    <property type="entry name" value="NUDIX"/>
    <property type="match status" value="1"/>
</dbReference>
<gene>
    <name evidence="2" type="ORF">FSZ17_05145</name>
</gene>
<protein>
    <submittedName>
        <fullName evidence="2">NUDIX domain-containing protein</fullName>
    </submittedName>
</protein>
<accession>A0A5B8Z549</accession>
<dbReference type="KEGG" id="bda:FSZ17_05145"/>
<proteinExistence type="predicted"/>
<sequence length="165" mass="19267">MTLESRIYVNWGGHHVKLTWCPRKIILDTSLVTSVHGYCFHEGKILLVYVKGRVFNNPGGHIEIGETPEEAFHREAFEEGYVEGEISYLGAIEVSHEENLLFDPNGKYPKIGYQLYYRMDIEKCLPFERENETISRIWVEPEEIPYILDDHRLSLIILKEALKKD</sequence>
<name>A0A5B8Z549_CYTDA</name>
<dbReference type="OrthoDB" id="9804442at2"/>
<reference evidence="3" key="1">
    <citation type="submission" date="2019-08" db="EMBL/GenBank/DDBJ databases">
        <authorList>
            <person name="Zheng X."/>
        </authorList>
    </citation>
    <scope>NUCLEOTIDE SEQUENCE [LARGE SCALE GENOMIC DNA]</scope>
    <source>
        <strain evidence="3">FJAT-25496</strain>
    </source>
</reference>
<dbReference type="CDD" id="cd02883">
    <property type="entry name" value="NUDIX_Hydrolase"/>
    <property type="match status" value="1"/>
</dbReference>
<dbReference type="AlphaFoldDB" id="A0A5B8Z549"/>
<evidence type="ECO:0000313" key="3">
    <source>
        <dbReference type="Proteomes" id="UP000321555"/>
    </source>
</evidence>
<dbReference type="STRING" id="1742359.GCA_001439625_00900"/>
<dbReference type="InterPro" id="IPR015797">
    <property type="entry name" value="NUDIX_hydrolase-like_dom_sf"/>
</dbReference>
<evidence type="ECO:0000313" key="2">
    <source>
        <dbReference type="EMBL" id="QED46709.1"/>
    </source>
</evidence>
<feature type="domain" description="Nudix hydrolase" evidence="1">
    <location>
        <begin position="30"/>
        <end position="161"/>
    </location>
</feature>
<keyword evidence="3" id="KW-1185">Reference proteome</keyword>
<dbReference type="InterPro" id="IPR000086">
    <property type="entry name" value="NUDIX_hydrolase_dom"/>
</dbReference>
<dbReference type="SUPFAM" id="SSF55811">
    <property type="entry name" value="Nudix"/>
    <property type="match status" value="1"/>
</dbReference>
<organism evidence="2 3">
    <name type="scientific">Cytobacillus dafuensis</name>
    <name type="common">Bacillus dafuensis</name>
    <dbReference type="NCBI Taxonomy" id="1742359"/>
    <lineage>
        <taxon>Bacteria</taxon>
        <taxon>Bacillati</taxon>
        <taxon>Bacillota</taxon>
        <taxon>Bacilli</taxon>
        <taxon>Bacillales</taxon>
        <taxon>Bacillaceae</taxon>
        <taxon>Cytobacillus</taxon>
    </lineage>
</organism>
<dbReference type="Gene3D" id="3.90.79.10">
    <property type="entry name" value="Nucleoside Triphosphate Pyrophosphohydrolase"/>
    <property type="match status" value="1"/>
</dbReference>
<evidence type="ECO:0000259" key="1">
    <source>
        <dbReference type="PROSITE" id="PS51462"/>
    </source>
</evidence>
<dbReference type="Proteomes" id="UP000321555">
    <property type="component" value="Chromosome"/>
</dbReference>
<dbReference type="EMBL" id="CP042593">
    <property type="protein sequence ID" value="QED46709.1"/>
    <property type="molecule type" value="Genomic_DNA"/>
</dbReference>
<dbReference type="PROSITE" id="PS51462">
    <property type="entry name" value="NUDIX"/>
    <property type="match status" value="1"/>
</dbReference>